<dbReference type="EMBL" id="KL367560">
    <property type="protein sequence ID" value="KFD64165.1"/>
    <property type="molecule type" value="Genomic_DNA"/>
</dbReference>
<reference evidence="2" key="1">
    <citation type="journal article" date="2014" name="Nat. Genet.">
        <title>Genome and transcriptome of the porcine whipworm Trichuris suis.</title>
        <authorList>
            <person name="Jex A.R."/>
            <person name="Nejsum P."/>
            <person name="Schwarz E.M."/>
            <person name="Hu L."/>
            <person name="Young N.D."/>
            <person name="Hall R.S."/>
            <person name="Korhonen P.K."/>
            <person name="Liao S."/>
            <person name="Thamsborg S."/>
            <person name="Xia J."/>
            <person name="Xu P."/>
            <person name="Wang S."/>
            <person name="Scheerlinck J.P."/>
            <person name="Hofmann A."/>
            <person name="Sternberg P.W."/>
            <person name="Wang J."/>
            <person name="Gasser R.B."/>
        </authorList>
    </citation>
    <scope>NUCLEOTIDE SEQUENCE [LARGE SCALE GENOMIC DNA]</scope>
    <source>
        <strain evidence="2">DCEP-RM93F</strain>
    </source>
</reference>
<evidence type="ECO:0000313" key="2">
    <source>
        <dbReference type="EMBL" id="KFD64165.1"/>
    </source>
</evidence>
<sequence>MQWMEVLIIAVVYYKLPTAFPKISSARNDIIGLVKGGSVIGRQFSFRHMIKMKQVTNGCMLDGGQFLQYGQTHRTAGFVFLCEKTKTGAVLTLTKCIINGTELAVGKDLSKEPFLYSCLDDEYQSDIYITGCSADKGGNAKFGEFFTAGSYFYRCDNLADMTVHNPISCIIVGTKVGVGTTVEIGNLWYTCVKTRRLGNHINIQVLACASKDGGWASAGKKYKDGQFLYQCKATETGLEIVFAGCLDYKSNGRHEFNFGESWLTRRLGLISYKKICTGNEDHAVTDVLECIFDWNRGRKVLRAGHCAKYGDDFIATCLKDAAGEARGNMIRIEHFPFWTKTGDIKCPRLDE</sequence>
<name>A0A085N3W9_9BILA</name>
<dbReference type="InterPro" id="IPR055119">
    <property type="entry name" value="Mig18_Fn1"/>
</dbReference>
<feature type="domain" description="Abnormal cell migration protein 18-like fibronectin type I" evidence="1">
    <location>
        <begin position="95"/>
        <end position="158"/>
    </location>
</feature>
<gene>
    <name evidence="2" type="ORF">M514_11186</name>
</gene>
<evidence type="ECO:0000259" key="1">
    <source>
        <dbReference type="Pfam" id="PF23003"/>
    </source>
</evidence>
<dbReference type="Pfam" id="PF23003">
    <property type="entry name" value="Fn1_2"/>
    <property type="match status" value="2"/>
</dbReference>
<dbReference type="PANTHER" id="PTHR35572">
    <property type="entry name" value="PROTEIN CBG04538-RELATED"/>
    <property type="match status" value="1"/>
</dbReference>
<protein>
    <recommendedName>
        <fullName evidence="1">Abnormal cell migration protein 18-like fibronectin type I domain-containing protein</fullName>
    </recommendedName>
</protein>
<dbReference type="Proteomes" id="UP000030758">
    <property type="component" value="Unassembled WGS sequence"/>
</dbReference>
<accession>A0A085N3W9</accession>
<proteinExistence type="predicted"/>
<dbReference type="AlphaFoldDB" id="A0A085N3W9"/>
<organism evidence="2">
    <name type="scientific">Trichuris suis</name>
    <name type="common">pig whipworm</name>
    <dbReference type="NCBI Taxonomy" id="68888"/>
    <lineage>
        <taxon>Eukaryota</taxon>
        <taxon>Metazoa</taxon>
        <taxon>Ecdysozoa</taxon>
        <taxon>Nematoda</taxon>
        <taxon>Enoplea</taxon>
        <taxon>Dorylaimia</taxon>
        <taxon>Trichinellida</taxon>
        <taxon>Trichuridae</taxon>
        <taxon>Trichuris</taxon>
    </lineage>
</organism>
<feature type="domain" description="Abnormal cell migration protein 18-like fibronectin type I" evidence="1">
    <location>
        <begin position="168"/>
        <end position="234"/>
    </location>
</feature>
<dbReference type="InterPro" id="IPR040282">
    <property type="entry name" value="Mig-18-like"/>
</dbReference>